<proteinExistence type="predicted"/>
<dbReference type="AlphaFoldDB" id="A0A8J6FBC4"/>
<accession>A0A8J6FBC4</accession>
<reference evidence="1" key="1">
    <citation type="thesis" date="2020" institute="ProQuest LLC" country="789 East Eisenhower Parkway, Ann Arbor, MI, USA">
        <title>Comparative Genomics and Chromosome Evolution.</title>
        <authorList>
            <person name="Mudd A.B."/>
        </authorList>
    </citation>
    <scope>NUCLEOTIDE SEQUENCE</scope>
    <source>
        <strain evidence="1">HN-11 Male</strain>
        <tissue evidence="1">Kidney and liver</tissue>
    </source>
</reference>
<gene>
    <name evidence="1" type="ORF">GDO78_009421</name>
</gene>
<dbReference type="Proteomes" id="UP000770717">
    <property type="component" value="Unassembled WGS sequence"/>
</dbReference>
<organism evidence="1 2">
    <name type="scientific">Eleutherodactylus coqui</name>
    <name type="common">Puerto Rican coqui</name>
    <dbReference type="NCBI Taxonomy" id="57060"/>
    <lineage>
        <taxon>Eukaryota</taxon>
        <taxon>Metazoa</taxon>
        <taxon>Chordata</taxon>
        <taxon>Craniata</taxon>
        <taxon>Vertebrata</taxon>
        <taxon>Euteleostomi</taxon>
        <taxon>Amphibia</taxon>
        <taxon>Batrachia</taxon>
        <taxon>Anura</taxon>
        <taxon>Neobatrachia</taxon>
        <taxon>Hyloidea</taxon>
        <taxon>Eleutherodactylidae</taxon>
        <taxon>Eleutherodactylinae</taxon>
        <taxon>Eleutherodactylus</taxon>
        <taxon>Eleutherodactylus</taxon>
    </lineage>
</organism>
<comment type="caution">
    <text evidence="1">The sequence shown here is derived from an EMBL/GenBank/DDBJ whole genome shotgun (WGS) entry which is preliminary data.</text>
</comment>
<keyword evidence="2" id="KW-1185">Reference proteome</keyword>
<dbReference type="EMBL" id="WNTK01000005">
    <property type="protein sequence ID" value="KAG9483494.1"/>
    <property type="molecule type" value="Genomic_DNA"/>
</dbReference>
<protein>
    <submittedName>
        <fullName evidence="1">Uncharacterized protein</fullName>
    </submittedName>
</protein>
<evidence type="ECO:0000313" key="1">
    <source>
        <dbReference type="EMBL" id="KAG9483494.1"/>
    </source>
</evidence>
<sequence length="85" mass="9969">MYWTLKYQEISRTLNAALEVSRGMLMYHSPFPLQSCKSLRTRPTQGATNYFIKVMPFFARVLFSFHFLLKTQCFMICLKTEQSGS</sequence>
<name>A0A8J6FBC4_ELECQ</name>
<evidence type="ECO:0000313" key="2">
    <source>
        <dbReference type="Proteomes" id="UP000770717"/>
    </source>
</evidence>